<dbReference type="InterPro" id="IPR040677">
    <property type="entry name" value="LPD7"/>
</dbReference>
<dbReference type="Proteomes" id="UP001172217">
    <property type="component" value="Unassembled WGS sequence"/>
</dbReference>
<evidence type="ECO:0000256" key="2">
    <source>
        <dbReference type="SAM" id="MobiDB-lite"/>
    </source>
</evidence>
<keyword evidence="1" id="KW-0175">Coiled coil</keyword>
<feature type="compositionally biased region" description="Basic residues" evidence="2">
    <location>
        <begin position="821"/>
        <end position="830"/>
    </location>
</feature>
<feature type="region of interest" description="Disordered" evidence="2">
    <location>
        <begin position="476"/>
        <end position="530"/>
    </location>
</feature>
<feature type="compositionally biased region" description="Low complexity" evidence="2">
    <location>
        <begin position="333"/>
        <end position="343"/>
    </location>
</feature>
<name>A0ABT8P1E5_9BURK</name>
<feature type="region of interest" description="Disordered" evidence="2">
    <location>
        <begin position="778"/>
        <end position="830"/>
    </location>
</feature>
<evidence type="ECO:0000313" key="4">
    <source>
        <dbReference type="EMBL" id="MDN7527658.1"/>
    </source>
</evidence>
<evidence type="ECO:0000256" key="1">
    <source>
        <dbReference type="SAM" id="Coils"/>
    </source>
</evidence>
<accession>A0ABT8P1E5</accession>
<feature type="domain" description="Large polyvalent protein-associated" evidence="3">
    <location>
        <begin position="385"/>
        <end position="477"/>
    </location>
</feature>
<gene>
    <name evidence="4" type="ORF">QZM70_32420</name>
</gene>
<dbReference type="EMBL" id="JAUJQL010000023">
    <property type="protein sequence ID" value="MDN7527658.1"/>
    <property type="molecule type" value="Genomic_DNA"/>
</dbReference>
<sequence>MSAESEALMQQFRQAVYERLVNPGTGSQLSPEGAIEQRSVAFRDWRIATQNANESVELAPDFVRHWAVADLTSWREMPGDRQDLAAEDIFQNLSANVSYAEILQTIDAGMVDSVKSLVAENERRSAEKEARKAREFEDNRAALLAEQQAALRIVESFKDSGQIPDEEWVQLGRAVDHVYLGGDRADLGAALELASAMARVDTSRPCPFPEGPVQRAFEGERAYQASKETPNHEQVIDDLALRAGNEGDPAPRYVLERRQAVEHYAFGLELRIEALRAAGADALALRETQERLAVAHARAKELADDAPATTPTETERAEQEAPAQAESDREKATPVPAAVPTAPLSETAKSTAVEEADGFAGGVAADADDKPFDPELVISKLLESVTYKAQKDGSVLYMVSERPAFIDHGQQIVMADKANEDEEAILAAVLLAKEKYGGAFELTGSEAFQRRVIEIMLKHKVDVTLKNPQQDALRRELAKAKPDASEKQEAAKTEAPQPRIGKPAAEEASTDATHVSGAPGDAPEETSQGRLAADLVPVRALDWWTVQREAIHVWAKTDVELRADLDTLGPQPSPDLVYWFDKAGKPCEAPADASTYLASVNPEVPGFADGSQSELRARVAMSSAESRAEVVSDINEKELGMATSDNSAEKEPHAVIRSVKKLDNGEWDTNVLLFKGKGDFLQGFIKVGDEKRHVIAHLNERKPDQETGEVKPNFITLTEAQNTGDETTWKQIGYGNAVNRRTDNKPVYFDEVLFSVGNQLVGGRVTRHCDDELHRKLGFVEDRKPRPPKEDNKSSANKEDTSPKPTAPAAKPKEDAAGAQKARRSSRAKA</sequence>
<feature type="region of interest" description="Disordered" evidence="2">
    <location>
        <begin position="298"/>
        <end position="350"/>
    </location>
</feature>
<organism evidence="4 5">
    <name type="scientific">Burkholderia orbicola</name>
    <dbReference type="NCBI Taxonomy" id="2978683"/>
    <lineage>
        <taxon>Bacteria</taxon>
        <taxon>Pseudomonadati</taxon>
        <taxon>Pseudomonadota</taxon>
        <taxon>Betaproteobacteria</taxon>
        <taxon>Burkholderiales</taxon>
        <taxon>Burkholderiaceae</taxon>
        <taxon>Burkholderia</taxon>
        <taxon>Burkholderia cepacia complex</taxon>
    </lineage>
</organism>
<evidence type="ECO:0000259" key="3">
    <source>
        <dbReference type="Pfam" id="PF18821"/>
    </source>
</evidence>
<comment type="caution">
    <text evidence="4">The sequence shown here is derived from an EMBL/GenBank/DDBJ whole genome shotgun (WGS) entry which is preliminary data.</text>
</comment>
<dbReference type="RefSeq" id="WP_301771239.1">
    <property type="nucleotide sequence ID" value="NZ_JAUJQL010000023.1"/>
</dbReference>
<evidence type="ECO:0000313" key="5">
    <source>
        <dbReference type="Proteomes" id="UP001172217"/>
    </source>
</evidence>
<reference evidence="4" key="1">
    <citation type="submission" date="2023-07" db="EMBL/GenBank/DDBJ databases">
        <title>A collection of bacterial strains from the Burkholderia cepacia Research Laboratory and Repository.</title>
        <authorList>
            <person name="Lipuma J."/>
            <person name="Spilker T."/>
            <person name="Caverly L."/>
        </authorList>
    </citation>
    <scope>NUCLEOTIDE SEQUENCE</scope>
    <source>
        <strain evidence="4">AU45194</strain>
    </source>
</reference>
<feature type="compositionally biased region" description="Basic and acidic residues" evidence="2">
    <location>
        <begin position="778"/>
        <end position="802"/>
    </location>
</feature>
<proteinExistence type="predicted"/>
<keyword evidence="5" id="KW-1185">Reference proteome</keyword>
<dbReference type="Pfam" id="PF18821">
    <property type="entry name" value="LPD7"/>
    <property type="match status" value="1"/>
</dbReference>
<protein>
    <recommendedName>
        <fullName evidence="3">Large polyvalent protein-associated domain-containing protein</fullName>
    </recommendedName>
</protein>
<feature type="compositionally biased region" description="Basic and acidic residues" evidence="2">
    <location>
        <begin position="476"/>
        <end position="492"/>
    </location>
</feature>
<feature type="coiled-coil region" evidence="1">
    <location>
        <begin position="119"/>
        <end position="146"/>
    </location>
</feature>